<reference evidence="2 3" key="1">
    <citation type="submission" date="2017-10" db="EMBL/GenBank/DDBJ databases">
        <title>Whole genome sequencing of members of genus Pseudoxanthomonas.</title>
        <authorList>
            <person name="Kumar S."/>
            <person name="Bansal K."/>
            <person name="Kaur A."/>
            <person name="Patil P."/>
            <person name="Sharma S."/>
            <person name="Patil P.B."/>
        </authorList>
    </citation>
    <scope>NUCLEOTIDE SEQUENCE [LARGE SCALE GENOMIC DNA]</scope>
    <source>
        <strain evidence="2 3">DSM 17801</strain>
    </source>
</reference>
<dbReference type="Proteomes" id="UP000788419">
    <property type="component" value="Unassembled WGS sequence"/>
</dbReference>
<dbReference type="RefSeq" id="WP_162410361.1">
    <property type="nucleotide sequence ID" value="NZ_PDWN01000008.1"/>
</dbReference>
<gene>
    <name evidence="2" type="ORF">CSC65_09560</name>
</gene>
<dbReference type="InterPro" id="IPR016181">
    <property type="entry name" value="Acyl_CoA_acyltransferase"/>
</dbReference>
<name>A0ABQ6Z707_9GAMM</name>
<accession>A0ABQ6Z707</accession>
<evidence type="ECO:0000313" key="2">
    <source>
        <dbReference type="EMBL" id="KAF1694415.1"/>
    </source>
</evidence>
<dbReference type="Gene3D" id="3.40.630.30">
    <property type="match status" value="1"/>
</dbReference>
<proteinExistence type="predicted"/>
<dbReference type="PROSITE" id="PS51186">
    <property type="entry name" value="GNAT"/>
    <property type="match status" value="1"/>
</dbReference>
<dbReference type="EMBL" id="PDWN01000008">
    <property type="protein sequence ID" value="KAF1694415.1"/>
    <property type="molecule type" value="Genomic_DNA"/>
</dbReference>
<keyword evidence="3" id="KW-1185">Reference proteome</keyword>
<comment type="caution">
    <text evidence="2">The sequence shown here is derived from an EMBL/GenBank/DDBJ whole genome shotgun (WGS) entry which is preliminary data.</text>
</comment>
<evidence type="ECO:0000313" key="3">
    <source>
        <dbReference type="Proteomes" id="UP000788419"/>
    </source>
</evidence>
<dbReference type="Pfam" id="PF13302">
    <property type="entry name" value="Acetyltransf_3"/>
    <property type="match status" value="1"/>
</dbReference>
<dbReference type="PANTHER" id="PTHR43792:SF1">
    <property type="entry name" value="N-ACETYLTRANSFERASE DOMAIN-CONTAINING PROTEIN"/>
    <property type="match status" value="1"/>
</dbReference>
<evidence type="ECO:0000259" key="1">
    <source>
        <dbReference type="PROSITE" id="PS51186"/>
    </source>
</evidence>
<feature type="domain" description="N-acetyltransferase" evidence="1">
    <location>
        <begin position="13"/>
        <end position="172"/>
    </location>
</feature>
<protein>
    <submittedName>
        <fullName evidence="2">GNAT family N-acetyltransferase</fullName>
    </submittedName>
</protein>
<dbReference type="PANTHER" id="PTHR43792">
    <property type="entry name" value="GNAT FAMILY, PUTATIVE (AFU_ORTHOLOGUE AFUA_3G00765)-RELATED-RELATED"/>
    <property type="match status" value="1"/>
</dbReference>
<dbReference type="SUPFAM" id="SSF55729">
    <property type="entry name" value="Acyl-CoA N-acyltransferases (Nat)"/>
    <property type="match status" value="1"/>
</dbReference>
<dbReference type="InterPro" id="IPR000182">
    <property type="entry name" value="GNAT_dom"/>
</dbReference>
<dbReference type="InterPro" id="IPR051531">
    <property type="entry name" value="N-acetyltransferase"/>
</dbReference>
<organism evidence="2 3">
    <name type="scientific">Pseudoxanthomonas daejeonensis</name>
    <dbReference type="NCBI Taxonomy" id="266062"/>
    <lineage>
        <taxon>Bacteria</taxon>
        <taxon>Pseudomonadati</taxon>
        <taxon>Pseudomonadota</taxon>
        <taxon>Gammaproteobacteria</taxon>
        <taxon>Lysobacterales</taxon>
        <taxon>Lysobacteraceae</taxon>
        <taxon>Pseudoxanthomonas</taxon>
    </lineage>
</organism>
<sequence>MSAGTSIATTTRLRLRELVEDDAGFMLELLNQPDFLRFIGDRGVRDLEQARSYLRDGPIASYSRHGLGMYLVEPRAGGAPIGLCGLVVRDGLPGPDIGFAFLPAYYGQGYAFEAASATLAHARTALSLPRVLAIVSPGNDRSIALLRRLGLRDAGTIQLPGKDEVILLFETTEPG</sequence>